<proteinExistence type="predicted"/>
<dbReference type="KEGG" id="bja:blr7674"/>
<dbReference type="InParanoid" id="Q89CX1"/>
<dbReference type="EnsemblBacteria" id="BAC52939">
    <property type="protein sequence ID" value="BAC52939"/>
    <property type="gene ID" value="BAC52939"/>
</dbReference>
<protein>
    <submittedName>
        <fullName evidence="2">Blr7674 protein</fullName>
    </submittedName>
</protein>
<organism evidence="2 3">
    <name type="scientific">Bradyrhizobium diazoefficiens (strain JCM 10833 / BCRC 13528 / IAM 13628 / NBRC 14792 / USDA 110)</name>
    <dbReference type="NCBI Taxonomy" id="224911"/>
    <lineage>
        <taxon>Bacteria</taxon>
        <taxon>Pseudomonadati</taxon>
        <taxon>Pseudomonadota</taxon>
        <taxon>Alphaproteobacteria</taxon>
        <taxon>Hyphomicrobiales</taxon>
        <taxon>Nitrobacteraceae</taxon>
        <taxon>Bradyrhizobium</taxon>
    </lineage>
</organism>
<reference evidence="3" key="1">
    <citation type="journal article" date="2002" name="DNA Res.">
        <title>Complete genomic sequence of nitrogen-fixing symbiotic bacterium Bradyrhizobium japonicum USDA110.</title>
        <authorList>
            <person name="Kaneko T."/>
            <person name="Nakamura Y."/>
            <person name="Sato S."/>
            <person name="Minamisawa K."/>
            <person name="Uchiumi T."/>
            <person name="Sasamoto S."/>
            <person name="Watanabe A."/>
            <person name="Idesawa K."/>
            <person name="Iriguchi M."/>
            <person name="Kawashima K."/>
            <person name="Kohara M."/>
            <person name="Matsumoto M."/>
            <person name="Shimpo S."/>
            <person name="Tsuruoka H."/>
            <person name="Wada T."/>
            <person name="Yamada M."/>
            <person name="Tabata S."/>
        </authorList>
    </citation>
    <scope>NUCLEOTIDE SEQUENCE [LARGE SCALE GENOMIC DNA]</scope>
    <source>
        <strain evidence="3">JCM 10833 / BCRC 13528 / IAM 13628 / NBRC 14792 / USDA 110</strain>
    </source>
</reference>
<keyword evidence="3" id="KW-1185">Reference proteome</keyword>
<dbReference type="HOGENOM" id="CLU_2191947_0_0_5"/>
<evidence type="ECO:0000256" key="1">
    <source>
        <dbReference type="SAM" id="MobiDB-lite"/>
    </source>
</evidence>
<dbReference type="Proteomes" id="UP000002526">
    <property type="component" value="Chromosome"/>
</dbReference>
<accession>Q89CX1</accession>
<sequence length="108" mass="11899">MRAEMTVVLLREVLLDGSGFNFFALARESFGSCQWRGMNAGALRTYIQTNEFWRRATSNQLSYSGANPGSAILLNQPGDRLQRFPNPARPICPESRPRAAAPNGLVGI</sequence>
<dbReference type="AlphaFoldDB" id="Q89CX1"/>
<dbReference type="OrthoDB" id="10004696at2"/>
<gene>
    <name evidence="2" type="ordered locus">blr7674</name>
</gene>
<feature type="region of interest" description="Disordered" evidence="1">
    <location>
        <begin position="87"/>
        <end position="108"/>
    </location>
</feature>
<evidence type="ECO:0000313" key="2">
    <source>
        <dbReference type="EMBL" id="BAC52939.1"/>
    </source>
</evidence>
<evidence type="ECO:0000313" key="3">
    <source>
        <dbReference type="Proteomes" id="UP000002526"/>
    </source>
</evidence>
<dbReference type="EMBL" id="BA000040">
    <property type="protein sequence ID" value="BAC52939.1"/>
    <property type="molecule type" value="Genomic_DNA"/>
</dbReference>
<name>Q89CX1_BRADU</name>